<proteinExistence type="predicted"/>
<accession>A0A1M7EEI4</accession>
<sequence length="179" mass="19068">MQGRAALRVGLSALSLAALAACSGDDDSTYAERQELANTSPRVAVNKAEGSRLVQVFQQFCLEGAADPASRSARLRAAGYVPAGGWRRGMRDFVTNDRRPLVRLTRDGRSCAVGARASTGQTVAIHAAIGTWFPQAAKVRNSGASEIWVTGRRPGEGIGITRNPLGPHDNEIILALMQR</sequence>
<feature type="signal peptide" evidence="1">
    <location>
        <begin position="1"/>
        <end position="20"/>
    </location>
</feature>
<reference evidence="3" key="1">
    <citation type="submission" date="2016-11" db="EMBL/GenBank/DDBJ databases">
        <authorList>
            <person name="Varghese N."/>
            <person name="Submissions S."/>
        </authorList>
    </citation>
    <scope>NUCLEOTIDE SEQUENCE [LARGE SCALE GENOMIC DNA]</scope>
    <source>
        <strain evidence="3">DSM 6637</strain>
    </source>
</reference>
<keyword evidence="3" id="KW-1185">Reference proteome</keyword>
<evidence type="ECO:0000313" key="2">
    <source>
        <dbReference type="EMBL" id="SHL89749.1"/>
    </source>
</evidence>
<keyword evidence="1" id="KW-0732">Signal</keyword>
<protein>
    <recommendedName>
        <fullName evidence="4">Lipoprotein</fullName>
    </recommendedName>
</protein>
<dbReference type="EMBL" id="FRCK01000002">
    <property type="protein sequence ID" value="SHL89749.1"/>
    <property type="molecule type" value="Genomic_DNA"/>
</dbReference>
<evidence type="ECO:0008006" key="4">
    <source>
        <dbReference type="Google" id="ProtNLM"/>
    </source>
</evidence>
<organism evidence="2 3">
    <name type="scientific">Paracoccus solventivorans</name>
    <dbReference type="NCBI Taxonomy" id="53463"/>
    <lineage>
        <taxon>Bacteria</taxon>
        <taxon>Pseudomonadati</taxon>
        <taxon>Pseudomonadota</taxon>
        <taxon>Alphaproteobacteria</taxon>
        <taxon>Rhodobacterales</taxon>
        <taxon>Paracoccaceae</taxon>
        <taxon>Paracoccus</taxon>
    </lineage>
</organism>
<dbReference type="RefSeq" id="WP_143159607.1">
    <property type="nucleotide sequence ID" value="NZ_FRCK01000002.1"/>
</dbReference>
<dbReference type="OrthoDB" id="7861941at2"/>
<dbReference type="AlphaFoldDB" id="A0A1M7EEI4"/>
<dbReference type="Proteomes" id="UP000184444">
    <property type="component" value="Unassembled WGS sequence"/>
</dbReference>
<gene>
    <name evidence="2" type="ORF">SAMN05444389_10238</name>
</gene>
<dbReference type="STRING" id="53463.SAMN05444389_10238"/>
<evidence type="ECO:0000256" key="1">
    <source>
        <dbReference type="SAM" id="SignalP"/>
    </source>
</evidence>
<evidence type="ECO:0000313" key="3">
    <source>
        <dbReference type="Proteomes" id="UP000184444"/>
    </source>
</evidence>
<dbReference type="PROSITE" id="PS51257">
    <property type="entry name" value="PROKAR_LIPOPROTEIN"/>
    <property type="match status" value="1"/>
</dbReference>
<feature type="chain" id="PRO_5013178407" description="Lipoprotein" evidence="1">
    <location>
        <begin position="21"/>
        <end position="179"/>
    </location>
</feature>
<name>A0A1M7EEI4_9RHOB</name>